<evidence type="ECO:0000313" key="1">
    <source>
        <dbReference type="EMBL" id="SVD09112.1"/>
    </source>
</evidence>
<proteinExistence type="predicted"/>
<protein>
    <submittedName>
        <fullName evidence="1">Uncharacterized protein</fullName>
    </submittedName>
</protein>
<feature type="non-terminal residue" evidence="1">
    <location>
        <position position="1"/>
    </location>
</feature>
<sequence>HPDFLDQATCSHQLQNYLVEVHLAVHHLWVAVG</sequence>
<dbReference type="AlphaFoldDB" id="A0A382SHP1"/>
<accession>A0A382SHP1</accession>
<dbReference type="EMBL" id="UINC01128999">
    <property type="protein sequence ID" value="SVD09112.1"/>
    <property type="molecule type" value="Genomic_DNA"/>
</dbReference>
<name>A0A382SHP1_9ZZZZ</name>
<gene>
    <name evidence="1" type="ORF">METZ01_LOCUS361966</name>
</gene>
<reference evidence="1" key="1">
    <citation type="submission" date="2018-05" db="EMBL/GenBank/DDBJ databases">
        <authorList>
            <person name="Lanie J.A."/>
            <person name="Ng W.-L."/>
            <person name="Kazmierczak K.M."/>
            <person name="Andrzejewski T.M."/>
            <person name="Davidsen T.M."/>
            <person name="Wayne K.J."/>
            <person name="Tettelin H."/>
            <person name="Glass J.I."/>
            <person name="Rusch D."/>
            <person name="Podicherti R."/>
            <person name="Tsui H.-C.T."/>
            <person name="Winkler M.E."/>
        </authorList>
    </citation>
    <scope>NUCLEOTIDE SEQUENCE</scope>
</reference>
<organism evidence="1">
    <name type="scientific">marine metagenome</name>
    <dbReference type="NCBI Taxonomy" id="408172"/>
    <lineage>
        <taxon>unclassified sequences</taxon>
        <taxon>metagenomes</taxon>
        <taxon>ecological metagenomes</taxon>
    </lineage>
</organism>